<dbReference type="PANTHER" id="PTHR12151:SF25">
    <property type="entry name" value="LINALOOL DEHYDRATASE_ISOMERASE DOMAIN-CONTAINING PROTEIN"/>
    <property type="match status" value="1"/>
</dbReference>
<dbReference type="Gene3D" id="3.40.30.10">
    <property type="entry name" value="Glutaredoxin"/>
    <property type="match status" value="1"/>
</dbReference>
<feature type="binding site" evidence="3">
    <location>
        <position position="77"/>
    </location>
    <ligand>
        <name>Cu cation</name>
        <dbReference type="ChEBI" id="CHEBI:23378"/>
    </ligand>
</feature>
<evidence type="ECO:0000256" key="3">
    <source>
        <dbReference type="PIRSR" id="PIRSR603782-1"/>
    </source>
</evidence>
<keyword evidence="2 3" id="KW-0186">Copper</keyword>
<feature type="domain" description="Thioredoxin" evidence="6">
    <location>
        <begin position="38"/>
        <end position="201"/>
    </location>
</feature>
<evidence type="ECO:0000256" key="5">
    <source>
        <dbReference type="SAM" id="SignalP"/>
    </source>
</evidence>
<gene>
    <name evidence="7" type="ORF">CDO52_11295</name>
</gene>
<reference evidence="7 8" key="1">
    <citation type="submission" date="2017-08" db="EMBL/GenBank/DDBJ databases">
        <title>The complete genome sequence of Nocardiopsis gilva YIM 90087.</title>
        <authorList>
            <person name="Yin M."/>
            <person name="Tang S."/>
        </authorList>
    </citation>
    <scope>NUCLEOTIDE SEQUENCE [LARGE SCALE GENOMIC DNA]</scope>
    <source>
        <strain evidence="7 8">YIM 90087</strain>
    </source>
</reference>
<comment type="similarity">
    <text evidence="1">Belongs to the SCO1/2 family.</text>
</comment>
<feature type="signal peptide" evidence="5">
    <location>
        <begin position="1"/>
        <end position="21"/>
    </location>
</feature>
<keyword evidence="3" id="KW-0479">Metal-binding</keyword>
<organism evidence="7 8">
    <name type="scientific">Nocardiopsis gilva YIM 90087</name>
    <dbReference type="NCBI Taxonomy" id="1235441"/>
    <lineage>
        <taxon>Bacteria</taxon>
        <taxon>Bacillati</taxon>
        <taxon>Actinomycetota</taxon>
        <taxon>Actinomycetes</taxon>
        <taxon>Streptosporangiales</taxon>
        <taxon>Nocardiopsidaceae</taxon>
        <taxon>Nocardiopsis</taxon>
    </lineage>
</organism>
<keyword evidence="8" id="KW-1185">Reference proteome</keyword>
<accession>A0A223S580</accession>
<dbReference type="InterPro" id="IPR013766">
    <property type="entry name" value="Thioredoxin_domain"/>
</dbReference>
<dbReference type="PROSITE" id="PS51352">
    <property type="entry name" value="THIOREDOXIN_2"/>
    <property type="match status" value="1"/>
</dbReference>
<dbReference type="SUPFAM" id="SSF52833">
    <property type="entry name" value="Thioredoxin-like"/>
    <property type="match status" value="1"/>
</dbReference>
<protein>
    <submittedName>
        <fullName evidence="7">SCO family protein</fullName>
    </submittedName>
</protein>
<keyword evidence="5" id="KW-0732">Signal</keyword>
<dbReference type="PANTHER" id="PTHR12151">
    <property type="entry name" value="ELECTRON TRANSPORT PROTIN SCO1/SENC FAMILY MEMBER"/>
    <property type="match status" value="1"/>
</dbReference>
<keyword evidence="4" id="KW-1015">Disulfide bond</keyword>
<dbReference type="RefSeq" id="WP_017617140.1">
    <property type="nucleotide sequence ID" value="NZ_ANBG01000049.1"/>
</dbReference>
<dbReference type="InterPro" id="IPR036249">
    <property type="entry name" value="Thioredoxin-like_sf"/>
</dbReference>
<evidence type="ECO:0000256" key="1">
    <source>
        <dbReference type="ARBA" id="ARBA00010996"/>
    </source>
</evidence>
<dbReference type="KEGG" id="ngv:CDO52_11295"/>
<evidence type="ECO:0000313" key="7">
    <source>
        <dbReference type="EMBL" id="ASU83284.1"/>
    </source>
</evidence>
<dbReference type="CDD" id="cd02968">
    <property type="entry name" value="SCO"/>
    <property type="match status" value="1"/>
</dbReference>
<dbReference type="EMBL" id="CP022753">
    <property type="protein sequence ID" value="ASU83284.1"/>
    <property type="molecule type" value="Genomic_DNA"/>
</dbReference>
<dbReference type="OrthoDB" id="9790194at2"/>
<evidence type="ECO:0000256" key="4">
    <source>
        <dbReference type="PIRSR" id="PIRSR603782-2"/>
    </source>
</evidence>
<name>A0A223S580_9ACTN</name>
<proteinExistence type="inferred from homology"/>
<dbReference type="InterPro" id="IPR003782">
    <property type="entry name" value="SCO1/SenC"/>
</dbReference>
<sequence>MRITMPLAGGLALLAALTACSGPGSQPGDDSPYTGTEIDGAFTLPSITFTDNKGEDYDLKADSEGVTTAVFFGFTNCPDICPTTMADMAQAVDKLDADQRERFKVVFVTADPDRDDPKLLDMWLSSFNPDFTGLTGSIDDTDKAASDLGISVERPEDREGDYQVGHGSQTLVFSPEGESELMWNYGTEPDAIADDLKLLLKEDDAQ</sequence>
<evidence type="ECO:0000313" key="8">
    <source>
        <dbReference type="Proteomes" id="UP000215005"/>
    </source>
</evidence>
<dbReference type="Pfam" id="PF02630">
    <property type="entry name" value="SCO1-SenC"/>
    <property type="match status" value="1"/>
</dbReference>
<feature type="binding site" evidence="3">
    <location>
        <position position="166"/>
    </location>
    <ligand>
        <name>Cu cation</name>
        <dbReference type="ChEBI" id="CHEBI:23378"/>
    </ligand>
</feature>
<feature type="chain" id="PRO_5039189455" evidence="5">
    <location>
        <begin position="22"/>
        <end position="206"/>
    </location>
</feature>
<dbReference type="GO" id="GO:0046872">
    <property type="term" value="F:metal ion binding"/>
    <property type="evidence" value="ECO:0007669"/>
    <property type="project" value="UniProtKB-KW"/>
</dbReference>
<evidence type="ECO:0000259" key="6">
    <source>
        <dbReference type="PROSITE" id="PS51352"/>
    </source>
</evidence>
<dbReference type="PROSITE" id="PS51257">
    <property type="entry name" value="PROKAR_LIPOPROTEIN"/>
    <property type="match status" value="1"/>
</dbReference>
<dbReference type="Proteomes" id="UP000215005">
    <property type="component" value="Chromosome"/>
</dbReference>
<feature type="binding site" evidence="3">
    <location>
        <position position="81"/>
    </location>
    <ligand>
        <name>Cu cation</name>
        <dbReference type="ChEBI" id="CHEBI:23378"/>
    </ligand>
</feature>
<dbReference type="AlphaFoldDB" id="A0A223S580"/>
<feature type="disulfide bond" description="Redox-active" evidence="4">
    <location>
        <begin position="77"/>
        <end position="81"/>
    </location>
</feature>
<evidence type="ECO:0000256" key="2">
    <source>
        <dbReference type="ARBA" id="ARBA00023008"/>
    </source>
</evidence>